<dbReference type="OrthoDB" id="823504at2759"/>
<keyword evidence="2" id="KW-0964">Secreted</keyword>
<comment type="caution">
    <text evidence="8">The sequence shown here is derived from an EMBL/GenBank/DDBJ whole genome shotgun (WGS) entry which is preliminary data.</text>
</comment>
<dbReference type="AlphaFoldDB" id="A0A7J7JTB9"/>
<dbReference type="PANTHER" id="PTHR11475:SF4">
    <property type="entry name" value="CHORION PEROXIDASE"/>
    <property type="match status" value="1"/>
</dbReference>
<keyword evidence="9" id="KW-1185">Reference proteome</keyword>
<dbReference type="Gene3D" id="1.10.640.10">
    <property type="entry name" value="Haem peroxidase domain superfamily, animal type"/>
    <property type="match status" value="1"/>
</dbReference>
<accession>A0A7J7JTB9</accession>
<dbReference type="GO" id="GO:0005576">
    <property type="term" value="C:extracellular region"/>
    <property type="evidence" value="ECO:0007669"/>
    <property type="project" value="UniProtKB-SubCell"/>
</dbReference>
<evidence type="ECO:0000313" key="8">
    <source>
        <dbReference type="EMBL" id="KAF6029143.1"/>
    </source>
</evidence>
<reference evidence="8" key="1">
    <citation type="submission" date="2020-06" db="EMBL/GenBank/DDBJ databases">
        <title>Draft genome of Bugula neritina, a colonial animal packing powerful symbionts and potential medicines.</title>
        <authorList>
            <person name="Rayko M."/>
        </authorList>
    </citation>
    <scope>NUCLEOTIDE SEQUENCE [LARGE SCALE GENOMIC DNA]</scope>
    <source>
        <strain evidence="8">Kwan_BN1</strain>
    </source>
</reference>
<dbReference type="GO" id="GO:0004601">
    <property type="term" value="F:peroxidase activity"/>
    <property type="evidence" value="ECO:0007669"/>
    <property type="project" value="InterPro"/>
</dbReference>
<evidence type="ECO:0000256" key="1">
    <source>
        <dbReference type="ARBA" id="ARBA00004613"/>
    </source>
</evidence>
<feature type="binding site" description="axial binding residue" evidence="5">
    <location>
        <position position="416"/>
    </location>
    <ligand>
        <name>heme b</name>
        <dbReference type="ChEBI" id="CHEBI:60344"/>
    </ligand>
    <ligandPart>
        <name>Fe</name>
        <dbReference type="ChEBI" id="CHEBI:18248"/>
    </ligandPart>
</feature>
<dbReference type="GO" id="GO:0020037">
    <property type="term" value="F:heme binding"/>
    <property type="evidence" value="ECO:0007669"/>
    <property type="project" value="InterPro"/>
</dbReference>
<evidence type="ECO:0000256" key="4">
    <source>
        <dbReference type="ARBA" id="ARBA00023180"/>
    </source>
</evidence>
<dbReference type="FunFam" id="1.10.640.10:FF:000003">
    <property type="entry name" value="chorion peroxidase"/>
    <property type="match status" value="1"/>
</dbReference>
<dbReference type="InterPro" id="IPR037120">
    <property type="entry name" value="Haem_peroxidase_sf_animal"/>
</dbReference>
<protein>
    <recommendedName>
        <fullName evidence="10">PXDN</fullName>
    </recommendedName>
</protein>
<dbReference type="GO" id="GO:0046872">
    <property type="term" value="F:metal ion binding"/>
    <property type="evidence" value="ECO:0007669"/>
    <property type="project" value="UniProtKB-KW"/>
</dbReference>
<dbReference type="PROSITE" id="PS50292">
    <property type="entry name" value="PEROXIDASE_3"/>
    <property type="match status" value="1"/>
</dbReference>
<dbReference type="InterPro" id="IPR019791">
    <property type="entry name" value="Haem_peroxidase_animal"/>
</dbReference>
<dbReference type="CDD" id="cd09823">
    <property type="entry name" value="peroxinectin_like"/>
    <property type="match status" value="1"/>
</dbReference>
<feature type="region of interest" description="Disordered" evidence="6">
    <location>
        <begin position="21"/>
        <end position="41"/>
    </location>
</feature>
<evidence type="ECO:0000256" key="2">
    <source>
        <dbReference type="ARBA" id="ARBA00022525"/>
    </source>
</evidence>
<dbReference type="EMBL" id="VXIV02001852">
    <property type="protein sequence ID" value="KAF6029143.1"/>
    <property type="molecule type" value="Genomic_DNA"/>
</dbReference>
<evidence type="ECO:0000256" key="5">
    <source>
        <dbReference type="PIRSR" id="PIRSR619791-2"/>
    </source>
</evidence>
<evidence type="ECO:0000313" key="9">
    <source>
        <dbReference type="Proteomes" id="UP000593567"/>
    </source>
</evidence>
<keyword evidence="5" id="KW-0408">Iron</keyword>
<evidence type="ECO:0000256" key="7">
    <source>
        <dbReference type="SAM" id="SignalP"/>
    </source>
</evidence>
<dbReference type="SUPFAM" id="SSF48113">
    <property type="entry name" value="Heme-dependent peroxidases"/>
    <property type="match status" value="1"/>
</dbReference>
<sequence>MANKHVFLLLCLSLVVTTPMANRSRKRHRAHNSASPPDDADFSLENLANVAYDQLSRGPSSNPPPPGPPLVNPYAALLAKQCDQTASFRTIDGTCNNINRPLNGAAKTPLNRLAISRYEDGINKPRTSPFLSSGSLKSARDVSVAVHETTTIDSTKFTHLLMNYGQFLDHDITLSPEAFEEVEHVRETCCTLPKDEWTSAQKECFPISISNDAVFGPDVTCMEFFRSAPVPGLPMTQTKNVERYQLNDITAYVDGSQVYGSSNTKADSLRTFVGGKLNSSLHNGQERLPLAKDNPPSCSADPENECHFDAGDVRNSEQAALTSLHTLFLREHNRLADLLQPTLQDDELIYQTTRKIIGAILQRITYNEFLPVVLGPQVMQKYNLNLLQSGRFTGYSNTVDAGILNEFSTAAFRFGHSLVRQTFSRSDTDSVDIGDMFSTYNTLNSYGSHAMLKGLSSDNMRGCDRFVTTGIRDALFGGHLDLPALNIQRGRDHGIASYNDIRRSFHLGIATNFTQLVQGGTHDGPSMRALRQVYKRTEDIELFPGGLSETPVEGGIVGPTFANVIGKQFELLKYGDRFWHETDDPTTRFTRDQLKEIRKVTLASLYCANVDVTTSRPSLFLVQDVGNEELACSSIPSLDISKWTTV</sequence>
<keyword evidence="5" id="KW-0479">Metal-binding</keyword>
<feature type="signal peptide" evidence="7">
    <location>
        <begin position="1"/>
        <end position="21"/>
    </location>
</feature>
<dbReference type="GO" id="GO:0006979">
    <property type="term" value="P:response to oxidative stress"/>
    <property type="evidence" value="ECO:0007669"/>
    <property type="project" value="InterPro"/>
</dbReference>
<name>A0A7J7JTB9_BUGNE</name>
<feature type="chain" id="PRO_5029791732" description="PXDN" evidence="7">
    <location>
        <begin position="22"/>
        <end position="646"/>
    </location>
</feature>
<organism evidence="8 9">
    <name type="scientific">Bugula neritina</name>
    <name type="common">Brown bryozoan</name>
    <name type="synonym">Sertularia neritina</name>
    <dbReference type="NCBI Taxonomy" id="10212"/>
    <lineage>
        <taxon>Eukaryota</taxon>
        <taxon>Metazoa</taxon>
        <taxon>Spiralia</taxon>
        <taxon>Lophotrochozoa</taxon>
        <taxon>Bryozoa</taxon>
        <taxon>Gymnolaemata</taxon>
        <taxon>Cheilostomatida</taxon>
        <taxon>Flustrina</taxon>
        <taxon>Buguloidea</taxon>
        <taxon>Bugulidae</taxon>
        <taxon>Bugula</taxon>
    </lineage>
</organism>
<dbReference type="InterPro" id="IPR010255">
    <property type="entry name" value="Haem_peroxidase_sf"/>
</dbReference>
<evidence type="ECO:0000256" key="6">
    <source>
        <dbReference type="SAM" id="MobiDB-lite"/>
    </source>
</evidence>
<comment type="subcellular location">
    <subcellularLocation>
        <location evidence="1">Secreted</location>
    </subcellularLocation>
</comment>
<evidence type="ECO:0008006" key="10">
    <source>
        <dbReference type="Google" id="ProtNLM"/>
    </source>
</evidence>
<keyword evidence="5" id="KW-0349">Heme</keyword>
<dbReference type="PRINTS" id="PR00457">
    <property type="entry name" value="ANPEROXIDASE"/>
</dbReference>
<keyword evidence="3 7" id="KW-0732">Signal</keyword>
<dbReference type="Pfam" id="PF03098">
    <property type="entry name" value="An_peroxidase"/>
    <property type="match status" value="1"/>
</dbReference>
<dbReference type="PANTHER" id="PTHR11475">
    <property type="entry name" value="OXIDASE/PEROXIDASE"/>
    <property type="match status" value="1"/>
</dbReference>
<dbReference type="Proteomes" id="UP000593567">
    <property type="component" value="Unassembled WGS sequence"/>
</dbReference>
<proteinExistence type="predicted"/>
<keyword evidence="4" id="KW-0325">Glycoprotein</keyword>
<gene>
    <name evidence="8" type="ORF">EB796_012540</name>
</gene>
<evidence type="ECO:0000256" key="3">
    <source>
        <dbReference type="ARBA" id="ARBA00022729"/>
    </source>
</evidence>